<organism evidence="2 3">
    <name type="scientific">Callosobruchus maculatus</name>
    <name type="common">Southern cowpea weevil</name>
    <name type="synonym">Pulse bruchid</name>
    <dbReference type="NCBI Taxonomy" id="64391"/>
    <lineage>
        <taxon>Eukaryota</taxon>
        <taxon>Metazoa</taxon>
        <taxon>Ecdysozoa</taxon>
        <taxon>Arthropoda</taxon>
        <taxon>Hexapoda</taxon>
        <taxon>Insecta</taxon>
        <taxon>Pterygota</taxon>
        <taxon>Neoptera</taxon>
        <taxon>Endopterygota</taxon>
        <taxon>Coleoptera</taxon>
        <taxon>Polyphaga</taxon>
        <taxon>Cucujiformia</taxon>
        <taxon>Chrysomeloidea</taxon>
        <taxon>Chrysomelidae</taxon>
        <taxon>Bruchinae</taxon>
        <taxon>Bruchini</taxon>
        <taxon>Callosobruchus</taxon>
    </lineage>
</organism>
<feature type="compositionally biased region" description="Acidic residues" evidence="1">
    <location>
        <begin position="188"/>
        <end position="208"/>
    </location>
</feature>
<feature type="compositionally biased region" description="Low complexity" evidence="1">
    <location>
        <begin position="57"/>
        <end position="70"/>
    </location>
</feature>
<feature type="compositionally biased region" description="Basic and acidic residues" evidence="1">
    <location>
        <begin position="326"/>
        <end position="341"/>
    </location>
</feature>
<feature type="compositionally biased region" description="Basic and acidic residues" evidence="1">
    <location>
        <begin position="541"/>
        <end position="555"/>
    </location>
</feature>
<dbReference type="AlphaFoldDB" id="A0A653BUS9"/>
<evidence type="ECO:0000313" key="3">
    <source>
        <dbReference type="Proteomes" id="UP000410492"/>
    </source>
</evidence>
<feature type="region of interest" description="Disordered" evidence="1">
    <location>
        <begin position="659"/>
        <end position="685"/>
    </location>
</feature>
<evidence type="ECO:0000256" key="1">
    <source>
        <dbReference type="SAM" id="MobiDB-lite"/>
    </source>
</evidence>
<feature type="region of interest" description="Disordered" evidence="1">
    <location>
        <begin position="17"/>
        <end position="94"/>
    </location>
</feature>
<accession>A0A653BUS9</accession>
<dbReference type="EMBL" id="CAACVG010005457">
    <property type="protein sequence ID" value="VEN39364.1"/>
    <property type="molecule type" value="Genomic_DNA"/>
</dbReference>
<feature type="compositionally biased region" description="Basic residues" evidence="1">
    <location>
        <begin position="72"/>
        <end position="88"/>
    </location>
</feature>
<keyword evidence="3" id="KW-1185">Reference proteome</keyword>
<feature type="region of interest" description="Disordered" evidence="1">
    <location>
        <begin position="268"/>
        <end position="306"/>
    </location>
</feature>
<feature type="region of interest" description="Disordered" evidence="1">
    <location>
        <begin position="539"/>
        <end position="558"/>
    </location>
</feature>
<dbReference type="Proteomes" id="UP000410492">
    <property type="component" value="Unassembled WGS sequence"/>
</dbReference>
<feature type="compositionally biased region" description="Basic and acidic residues" evidence="1">
    <location>
        <begin position="269"/>
        <end position="296"/>
    </location>
</feature>
<sequence length="1066" mass="118959">MNAGPLPPVPALIPISALRKAAGNNGPQEMGEQQQRPPRPSSNQPRIDSCGGGERPAAAAAAAAASAAVARKTQRSPRHHRRKCRAPRTRPPQNRINPIFVWVKQEDTRIVDVKCEDYDKRNRILLTKTAQGWRAIPRTETLVPSLKDAASTEDHAAHHHHHHHHHKSKKSRKNKVRRRSTGVQVTSDLEEDEEPEQEESEAKEDDLESLLPSHTIKVNRAVTPQTHDEDVEVNVNVNTAAATVQSDVTPLDNLLAVAELEFNQQVRSGEWEEKSDEQGDKEFDLDLIEPSKKSEECDYTEEDDNNIAMDDILSRLEQSLQSPECTEVHTNFESEVTKVNDENANDASDNETTVPEFQSDPKPDVDPPHKETEEEEHLPVVESSTVDDEEPKDLTVKSVEANDNDCDVLDEPTDLSIPKKSSSPPPRPVSQNSEAIQSPQPSGIPAVPPSPDIVSTTVNSKSKSVFLESLLANTTNKIELNSEVTITRQAEPLDLGKCSRKSASPTVTCSEEVSSVPESEPPSKKFKPSVDITIKNILDVEEQKPNDAKSKEKSQTETPKLIELLKNDSEPNALVQLKQLLADPSINVPDPILIPKDKFTTILMKPGVEIPKLLKERPELRLPEALAYPHIMQDPNMLVLNVHDLEAILASRCGQGISDKEKNETKKAEKEQEKEPATKEKGEQKKVINELANDIDVATQTVFNQMLWLPYLNQLESMGYNSNTELMKMLSGSLPFYPNQMADLSHMFGTVPFPGGVPLPMQPLNYGNLIEMRMWQQAMMQADMLRNKSTMENMNNKYPFKDYLEKNSTNLMRKNSTQSSMSQMMQTSNKQHYPSGAVYTNGHSGYQNPYANMNPHQSSNSRINAQRSAHRNNSYAQRQHTNHSYQQNQQKQLEATQHLYNLAELEKQHQCMQSLSGLNQEFNIPQRRELQQKPKVTCKPFASLSNKPVESRSEFARHSVHHAPMDLSGMPSLASRQKIKQHHMDLANAAKLQAMKHHDDVAEVGSTTASIEEMQDAHKHLWHPLFGSQQGQQGNKGYPVPGVGAYGGMGSPWPWPGVTASAGAGE</sequence>
<protein>
    <submittedName>
        <fullName evidence="2">Uncharacterized protein</fullName>
    </submittedName>
</protein>
<feature type="region of interest" description="Disordered" evidence="1">
    <location>
        <begin position="849"/>
        <end position="891"/>
    </location>
</feature>
<feature type="compositionally biased region" description="Basic and acidic residues" evidence="1">
    <location>
        <begin position="359"/>
        <end position="372"/>
    </location>
</feature>
<feature type="region of interest" description="Disordered" evidence="1">
    <location>
        <begin position="497"/>
        <end position="528"/>
    </location>
</feature>
<dbReference type="OrthoDB" id="6619045at2759"/>
<name>A0A653BUS9_CALMS</name>
<gene>
    <name evidence="2" type="ORF">CALMAC_LOCUS3919</name>
</gene>
<evidence type="ECO:0000313" key="2">
    <source>
        <dbReference type="EMBL" id="VEN39364.1"/>
    </source>
</evidence>
<feature type="compositionally biased region" description="Acidic residues" evidence="1">
    <location>
        <begin position="402"/>
        <end position="413"/>
    </location>
</feature>
<feature type="compositionally biased region" description="Basic residues" evidence="1">
    <location>
        <begin position="157"/>
        <end position="180"/>
    </location>
</feature>
<reference evidence="2 3" key="1">
    <citation type="submission" date="2019-01" db="EMBL/GenBank/DDBJ databases">
        <authorList>
            <person name="Sayadi A."/>
        </authorList>
    </citation>
    <scope>NUCLEOTIDE SEQUENCE [LARGE SCALE GENOMIC DNA]</scope>
</reference>
<feature type="region of interest" description="Disordered" evidence="1">
    <location>
        <begin position="145"/>
        <end position="229"/>
    </location>
</feature>
<feature type="compositionally biased region" description="Polar residues" evidence="1">
    <location>
        <begin position="431"/>
        <end position="441"/>
    </location>
</feature>
<feature type="compositionally biased region" description="Low complexity" evidence="1">
    <location>
        <begin position="33"/>
        <end position="46"/>
    </location>
</feature>
<feature type="region of interest" description="Disordered" evidence="1">
    <location>
        <begin position="320"/>
        <end position="455"/>
    </location>
</feature>
<proteinExistence type="predicted"/>